<dbReference type="EMBL" id="CALNXJ010000012">
    <property type="protein sequence ID" value="CAH3110925.1"/>
    <property type="molecule type" value="Genomic_DNA"/>
</dbReference>
<dbReference type="Gene3D" id="3.40.50.2060">
    <property type="match status" value="1"/>
</dbReference>
<feature type="region of interest" description="Disordered" evidence="2">
    <location>
        <begin position="268"/>
        <end position="292"/>
    </location>
</feature>
<name>A0AAU9WDU3_9CNID</name>
<dbReference type="InterPro" id="IPR043155">
    <property type="entry name" value="VPS33_dom3b"/>
</dbReference>
<evidence type="ECO:0000256" key="2">
    <source>
        <dbReference type="SAM" id="MobiDB-lite"/>
    </source>
</evidence>
<dbReference type="SUPFAM" id="SSF56815">
    <property type="entry name" value="Sec1/munc18-like (SM) proteins"/>
    <property type="match status" value="1"/>
</dbReference>
<dbReference type="Proteomes" id="UP001159428">
    <property type="component" value="Unassembled WGS sequence"/>
</dbReference>
<protein>
    <recommendedName>
        <fullName evidence="5">Vacuolar protein sorting-associated protein 33A</fullName>
    </recommendedName>
</protein>
<keyword evidence="4" id="KW-1185">Reference proteome</keyword>
<dbReference type="Pfam" id="PF00995">
    <property type="entry name" value="Sec1"/>
    <property type="match status" value="1"/>
</dbReference>
<comment type="similarity">
    <text evidence="1">Belongs to the STXBP/unc-18/SEC1 family.</text>
</comment>
<proteinExistence type="inferred from homology"/>
<reference evidence="3 4" key="1">
    <citation type="submission" date="2022-05" db="EMBL/GenBank/DDBJ databases">
        <authorList>
            <consortium name="Genoscope - CEA"/>
            <person name="William W."/>
        </authorList>
    </citation>
    <scope>NUCLEOTIDE SEQUENCE [LARGE SCALE GENOMIC DNA]</scope>
</reference>
<sequence length="620" mass="70108">MAATGGSHLSNGRVNVGLLRECARRELLQCLNKQPGSKALVWDDKLTGPFGLIAEYKLLKEHEVEVMFPLRPGRLPPSQVHNVIFITRPKPSLMDIIADNVLSEEGKTESKKKEFTILFVPRKTLLCQRKLEERKVSFINIDEYPLELIPLDSDVLSLEMESSFKECYLENDFTSLFYVANSLMTLQTLYGTIPKIYAKGDMSKLVLDMMMRKKREAADAENQVSPQIDTLLLIDRNIDLLTPLFTQLTYEGLIDELYGIHHTTAKFPPERFPQTEEKGPGGLQQQQPTGPKKVVLNSSDELFYDIRDLNFSAVGIHLSRKAKQISAAFEEHKSAKTVGEMKQYVQRIPFMQRAKASLATHTTIAEMVKEQTDSEEFRERIQVEQELAQGLDTDKINPYIEKCFGLKKPLITVLRLLCAQCLTNNGFKPKMLEFYYREILQTYGFEHTYRTLSTLETAGLLRAQTQPSRSYNQLRKSMKLVVEDVQEQNPNDIAYVFSGYAPLTVRLAQFLARPQGWRGLEEVLRLLPGPAVEEVQRLPPGLQKRPSTGVDSSMDGPPKVTLVFFIGGCTHAEISALRFLTQQENSSTEYLVATTKIINGTSLIESIMEEGAPVEANPFS</sequence>
<accession>A0AAU9WDU3</accession>
<dbReference type="GO" id="GO:0016192">
    <property type="term" value="P:vesicle-mediated transport"/>
    <property type="evidence" value="ECO:0007669"/>
    <property type="project" value="InterPro"/>
</dbReference>
<dbReference type="InterPro" id="IPR027482">
    <property type="entry name" value="Sec1-like_dom2"/>
</dbReference>
<dbReference type="InterPro" id="IPR001619">
    <property type="entry name" value="Sec1-like"/>
</dbReference>
<dbReference type="AlphaFoldDB" id="A0AAU9WDU3"/>
<dbReference type="FunFam" id="3.40.50.1910:FF:000005">
    <property type="entry name" value="vacuolar protein sorting-associated protein 33A isoform X1"/>
    <property type="match status" value="1"/>
</dbReference>
<dbReference type="InterPro" id="IPR036045">
    <property type="entry name" value="Sec1-like_sf"/>
</dbReference>
<evidence type="ECO:0000256" key="1">
    <source>
        <dbReference type="ARBA" id="ARBA00009884"/>
    </source>
</evidence>
<dbReference type="Gene3D" id="1.25.40.850">
    <property type="match status" value="1"/>
</dbReference>
<dbReference type="InterPro" id="IPR043154">
    <property type="entry name" value="Sec-1-like_dom1"/>
</dbReference>
<evidence type="ECO:0008006" key="5">
    <source>
        <dbReference type="Google" id="ProtNLM"/>
    </source>
</evidence>
<gene>
    <name evidence="3" type="ORF">PMEA_00003879</name>
</gene>
<evidence type="ECO:0000313" key="3">
    <source>
        <dbReference type="EMBL" id="CAH3110925.1"/>
    </source>
</evidence>
<evidence type="ECO:0000313" key="4">
    <source>
        <dbReference type="Proteomes" id="UP001159428"/>
    </source>
</evidence>
<dbReference type="Gene3D" id="3.40.50.1910">
    <property type="match status" value="2"/>
</dbReference>
<dbReference type="PANTHER" id="PTHR11679">
    <property type="entry name" value="VESICLE PROTEIN SORTING-ASSOCIATED"/>
    <property type="match status" value="1"/>
</dbReference>
<organism evidence="3 4">
    <name type="scientific">Pocillopora meandrina</name>
    <dbReference type="NCBI Taxonomy" id="46732"/>
    <lineage>
        <taxon>Eukaryota</taxon>
        <taxon>Metazoa</taxon>
        <taxon>Cnidaria</taxon>
        <taxon>Anthozoa</taxon>
        <taxon>Hexacorallia</taxon>
        <taxon>Scleractinia</taxon>
        <taxon>Astrocoeniina</taxon>
        <taxon>Pocilloporidae</taxon>
        <taxon>Pocillopora</taxon>
    </lineage>
</organism>
<comment type="caution">
    <text evidence="3">The sequence shown here is derived from an EMBL/GenBank/DDBJ whole genome shotgun (WGS) entry which is preliminary data.</text>
</comment>
<feature type="compositionally biased region" description="Low complexity" evidence="2">
    <location>
        <begin position="283"/>
        <end position="292"/>
    </location>
</feature>